<dbReference type="Pfam" id="PF08544">
    <property type="entry name" value="GHMP_kinases_C"/>
    <property type="match status" value="1"/>
</dbReference>
<keyword evidence="7 11" id="KW-0791">Threonine biosynthesis</keyword>
<name>F4FYJ5_METCR</name>
<dbReference type="GO" id="GO:0005737">
    <property type="term" value="C:cytoplasm"/>
    <property type="evidence" value="ECO:0007669"/>
    <property type="project" value="UniProtKB-SubCell"/>
</dbReference>
<dbReference type="PATRIC" id="fig|1006006.8.peg.1384"/>
<dbReference type="SUPFAM" id="SSF55060">
    <property type="entry name" value="GHMP Kinase, C-terminal domain"/>
    <property type="match status" value="1"/>
</dbReference>
<dbReference type="InterPro" id="IPR020568">
    <property type="entry name" value="Ribosomal_Su5_D2-typ_SF"/>
</dbReference>
<dbReference type="InterPro" id="IPR036554">
    <property type="entry name" value="GHMP_kinase_C_sf"/>
</dbReference>
<dbReference type="UniPathway" id="UPA00050">
    <property type="reaction ID" value="UER00064"/>
</dbReference>
<evidence type="ECO:0000313" key="15">
    <source>
        <dbReference type="Proteomes" id="UP000007812"/>
    </source>
</evidence>
<feature type="binding site" evidence="11">
    <location>
        <begin position="89"/>
        <end position="99"/>
    </location>
    <ligand>
        <name>ATP</name>
        <dbReference type="ChEBI" id="CHEBI:30616"/>
    </ligand>
</feature>
<dbReference type="KEGG" id="mcn:Mcup_1390"/>
<evidence type="ECO:0000256" key="5">
    <source>
        <dbReference type="ARBA" id="ARBA00022605"/>
    </source>
</evidence>
<evidence type="ECO:0000256" key="2">
    <source>
        <dbReference type="ARBA" id="ARBA00007370"/>
    </source>
</evidence>
<keyword evidence="10 11" id="KW-0067">ATP-binding</keyword>
<dbReference type="AlphaFoldDB" id="F4FYJ5"/>
<dbReference type="EC" id="2.7.1.39" evidence="3 11"/>
<dbReference type="InterPro" id="IPR006204">
    <property type="entry name" value="GHMP_kinase_N_dom"/>
</dbReference>
<dbReference type="NCBIfam" id="TIGR00191">
    <property type="entry name" value="thrB"/>
    <property type="match status" value="1"/>
</dbReference>
<evidence type="ECO:0000256" key="10">
    <source>
        <dbReference type="ARBA" id="ARBA00022840"/>
    </source>
</evidence>
<feature type="domain" description="GHMP kinase C-terminal" evidence="13">
    <location>
        <begin position="212"/>
        <end position="283"/>
    </location>
</feature>
<dbReference type="Gene3D" id="3.30.70.890">
    <property type="entry name" value="GHMP kinase, C-terminal domain"/>
    <property type="match status" value="1"/>
</dbReference>
<dbReference type="GeneID" id="10493579"/>
<sequence length="312" mass="33283">MSMRVRAIAFSSSANLGAGYDVLSMSHRAFNDVVYAELLDSGEGKIFIETDSSVPTDPSKNSASVPVEAIMEDYKIKGIIKLKIVKGIPPGLGLGSSGASAVAAVAAVSRLLDLNLSLEDIVKYAVLGEKAVSGSPHPDNVAASAFGGVVAVTSHDPFRIVRVAVNYDFKIMLIIPRLATGVGKTKRARELVPPKVELNKVVENARYLSSLMVGLIKGDRNLIQEGMNDSIVEKAREPLYPYYPKIREISLKYNSVGVCVSGAGPSVLVLYDEETELEKIKLGATDVCRGFGFDCDFVTTEIGGGVKVEGLD</sequence>
<dbReference type="HOGENOM" id="CLU_041243_1_1_2"/>
<evidence type="ECO:0000256" key="11">
    <source>
        <dbReference type="HAMAP-Rule" id="MF_00384"/>
    </source>
</evidence>
<dbReference type="OrthoDB" id="28273at2157"/>
<evidence type="ECO:0000256" key="3">
    <source>
        <dbReference type="ARBA" id="ARBA00012078"/>
    </source>
</evidence>
<keyword evidence="15" id="KW-1185">Reference proteome</keyword>
<keyword evidence="9 11" id="KW-0418">Kinase</keyword>
<dbReference type="InterPro" id="IPR006203">
    <property type="entry name" value="GHMP_knse_ATP-bd_CS"/>
</dbReference>
<dbReference type="GO" id="GO:0005524">
    <property type="term" value="F:ATP binding"/>
    <property type="evidence" value="ECO:0007669"/>
    <property type="project" value="UniProtKB-UniRule"/>
</dbReference>
<dbReference type="RefSeq" id="WP_013737991.1">
    <property type="nucleotide sequence ID" value="NC_015435.1"/>
</dbReference>
<dbReference type="InterPro" id="IPR000870">
    <property type="entry name" value="Homoserine_kinase"/>
</dbReference>
<dbReference type="HAMAP" id="MF_00384">
    <property type="entry name" value="Homoser_kinase"/>
    <property type="match status" value="1"/>
</dbReference>
<keyword evidence="11" id="KW-0963">Cytoplasm</keyword>
<comment type="subcellular location">
    <subcellularLocation>
        <location evidence="11">Cytoplasm</location>
    </subcellularLocation>
</comment>
<dbReference type="PRINTS" id="PR00958">
    <property type="entry name" value="HOMSERKINASE"/>
</dbReference>
<dbReference type="STRING" id="1006006.Mcup_1390"/>
<dbReference type="PANTHER" id="PTHR20861">
    <property type="entry name" value="HOMOSERINE/4-DIPHOSPHOCYTIDYL-2-C-METHYL-D-ERYTHRITOL KINASE"/>
    <property type="match status" value="1"/>
</dbReference>
<keyword evidence="5 11" id="KW-0028">Amino-acid biosynthesis</keyword>
<accession>F4FYJ5</accession>
<comment type="pathway">
    <text evidence="1 11">Amino-acid biosynthesis; L-threonine biosynthesis; L-threonine from L-aspartate: step 4/5.</text>
</comment>
<dbReference type="NCBIfam" id="NF002288">
    <property type="entry name" value="PRK01212.1-4"/>
    <property type="match status" value="1"/>
</dbReference>
<evidence type="ECO:0000259" key="12">
    <source>
        <dbReference type="Pfam" id="PF00288"/>
    </source>
</evidence>
<dbReference type="Pfam" id="PF00288">
    <property type="entry name" value="GHMP_kinases_N"/>
    <property type="match status" value="1"/>
</dbReference>
<keyword evidence="8 11" id="KW-0547">Nucleotide-binding</keyword>
<dbReference type="PIRSF" id="PIRSF000676">
    <property type="entry name" value="Homoser_kin"/>
    <property type="match status" value="1"/>
</dbReference>
<dbReference type="SUPFAM" id="SSF54211">
    <property type="entry name" value="Ribosomal protein S5 domain 2-like"/>
    <property type="match status" value="1"/>
</dbReference>
<dbReference type="GO" id="GO:0004413">
    <property type="term" value="F:homoserine kinase activity"/>
    <property type="evidence" value="ECO:0007669"/>
    <property type="project" value="UniProtKB-UniRule"/>
</dbReference>
<keyword evidence="6 11" id="KW-0808">Transferase</keyword>
<evidence type="ECO:0000256" key="1">
    <source>
        <dbReference type="ARBA" id="ARBA00005015"/>
    </source>
</evidence>
<gene>
    <name evidence="11" type="primary">thrB</name>
    <name evidence="14" type="ordered locus">Mcup_1390</name>
</gene>
<evidence type="ECO:0000256" key="6">
    <source>
        <dbReference type="ARBA" id="ARBA00022679"/>
    </source>
</evidence>
<evidence type="ECO:0000313" key="14">
    <source>
        <dbReference type="EMBL" id="AEB95493.1"/>
    </source>
</evidence>
<dbReference type="EMBL" id="CP002656">
    <property type="protein sequence ID" value="AEB95493.1"/>
    <property type="molecule type" value="Genomic_DNA"/>
</dbReference>
<dbReference type="PANTHER" id="PTHR20861:SF1">
    <property type="entry name" value="HOMOSERINE KINASE"/>
    <property type="match status" value="1"/>
</dbReference>
<protein>
    <recommendedName>
        <fullName evidence="4 11">Homoserine kinase</fullName>
        <shortName evidence="11">HK</shortName>
        <shortName evidence="11">HSK</shortName>
        <ecNumber evidence="3 11">2.7.1.39</ecNumber>
    </recommendedName>
</protein>
<evidence type="ECO:0000256" key="8">
    <source>
        <dbReference type="ARBA" id="ARBA00022741"/>
    </source>
</evidence>
<evidence type="ECO:0000259" key="13">
    <source>
        <dbReference type="Pfam" id="PF08544"/>
    </source>
</evidence>
<feature type="domain" description="GHMP kinase N-terminal" evidence="12">
    <location>
        <begin position="68"/>
        <end position="148"/>
    </location>
</feature>
<comment type="catalytic activity">
    <reaction evidence="11">
        <text>L-homoserine + ATP = O-phospho-L-homoserine + ADP + H(+)</text>
        <dbReference type="Rhea" id="RHEA:13985"/>
        <dbReference type="ChEBI" id="CHEBI:15378"/>
        <dbReference type="ChEBI" id="CHEBI:30616"/>
        <dbReference type="ChEBI" id="CHEBI:57476"/>
        <dbReference type="ChEBI" id="CHEBI:57590"/>
        <dbReference type="ChEBI" id="CHEBI:456216"/>
        <dbReference type="EC" id="2.7.1.39"/>
    </reaction>
</comment>
<dbReference type="GO" id="GO:0009088">
    <property type="term" value="P:threonine biosynthetic process"/>
    <property type="evidence" value="ECO:0007669"/>
    <property type="project" value="UniProtKB-UniRule"/>
</dbReference>
<dbReference type="InterPro" id="IPR013750">
    <property type="entry name" value="GHMP_kinase_C_dom"/>
</dbReference>
<evidence type="ECO:0000256" key="4">
    <source>
        <dbReference type="ARBA" id="ARBA00017858"/>
    </source>
</evidence>
<dbReference type="Gene3D" id="3.30.230.10">
    <property type="match status" value="1"/>
</dbReference>
<reference evidence="14 15" key="1">
    <citation type="journal article" date="2011" name="J. Bacteriol.">
        <title>Complete genome sequence of Metallosphaera cuprina, a metal sulfide-oxidizing archaeon from a hot spring.</title>
        <authorList>
            <person name="Liu L.J."/>
            <person name="You X.Y."/>
            <person name="Zheng H."/>
            <person name="Wang S."/>
            <person name="Jiang C.Y."/>
            <person name="Liu S.J."/>
        </authorList>
    </citation>
    <scope>NUCLEOTIDE SEQUENCE [LARGE SCALE GENOMIC DNA]</scope>
    <source>
        <strain evidence="14 15">Ar-4</strain>
    </source>
</reference>
<evidence type="ECO:0000256" key="7">
    <source>
        <dbReference type="ARBA" id="ARBA00022697"/>
    </source>
</evidence>
<proteinExistence type="inferred from homology"/>
<dbReference type="eggNOG" id="arCOG01027">
    <property type="taxonomic scope" value="Archaea"/>
</dbReference>
<dbReference type="InterPro" id="IPR014721">
    <property type="entry name" value="Ribsml_uS5_D2-typ_fold_subgr"/>
</dbReference>
<comment type="function">
    <text evidence="11">Catalyzes the ATP-dependent phosphorylation of L-homoserine to L-homoserine phosphate.</text>
</comment>
<organism evidence="14 15">
    <name type="scientific">Metallosphaera cuprina (strain Ar-4)</name>
    <dbReference type="NCBI Taxonomy" id="1006006"/>
    <lineage>
        <taxon>Archaea</taxon>
        <taxon>Thermoproteota</taxon>
        <taxon>Thermoprotei</taxon>
        <taxon>Sulfolobales</taxon>
        <taxon>Sulfolobaceae</taxon>
        <taxon>Metallosphaera</taxon>
    </lineage>
</organism>
<evidence type="ECO:0000256" key="9">
    <source>
        <dbReference type="ARBA" id="ARBA00022777"/>
    </source>
</evidence>
<comment type="similarity">
    <text evidence="2 11">Belongs to the GHMP kinase family. Homoserine kinase subfamily.</text>
</comment>
<dbReference type="Proteomes" id="UP000007812">
    <property type="component" value="Chromosome"/>
</dbReference>
<dbReference type="PROSITE" id="PS00627">
    <property type="entry name" value="GHMP_KINASES_ATP"/>
    <property type="match status" value="1"/>
</dbReference>